<name>A0A518GG83_9BACT</name>
<keyword evidence="2" id="KW-1185">Reference proteome</keyword>
<dbReference type="EMBL" id="CP036298">
    <property type="protein sequence ID" value="QDV27612.1"/>
    <property type="molecule type" value="Genomic_DNA"/>
</dbReference>
<dbReference type="AlphaFoldDB" id="A0A518GG83"/>
<dbReference type="KEGG" id="ahel:Q31a_60040"/>
<accession>A0A518GG83</accession>
<evidence type="ECO:0008006" key="3">
    <source>
        <dbReference type="Google" id="ProtNLM"/>
    </source>
</evidence>
<evidence type="ECO:0000313" key="1">
    <source>
        <dbReference type="EMBL" id="QDV27612.1"/>
    </source>
</evidence>
<reference evidence="1 2" key="1">
    <citation type="submission" date="2019-02" db="EMBL/GenBank/DDBJ databases">
        <title>Deep-cultivation of Planctomycetes and their phenomic and genomic characterization uncovers novel biology.</title>
        <authorList>
            <person name="Wiegand S."/>
            <person name="Jogler M."/>
            <person name="Boedeker C."/>
            <person name="Pinto D."/>
            <person name="Vollmers J."/>
            <person name="Rivas-Marin E."/>
            <person name="Kohn T."/>
            <person name="Peeters S.H."/>
            <person name="Heuer A."/>
            <person name="Rast P."/>
            <person name="Oberbeckmann S."/>
            <person name="Bunk B."/>
            <person name="Jeske O."/>
            <person name="Meyerdierks A."/>
            <person name="Storesund J.E."/>
            <person name="Kallscheuer N."/>
            <person name="Luecker S."/>
            <person name="Lage O.M."/>
            <person name="Pohl T."/>
            <person name="Merkel B.J."/>
            <person name="Hornburger P."/>
            <person name="Mueller R.-W."/>
            <person name="Bruemmer F."/>
            <person name="Labrenz M."/>
            <person name="Spormann A.M."/>
            <person name="Op den Camp H."/>
            <person name="Overmann J."/>
            <person name="Amann R."/>
            <person name="Jetten M.S.M."/>
            <person name="Mascher T."/>
            <person name="Medema M.H."/>
            <person name="Devos D.P."/>
            <person name="Kaster A.-K."/>
            <person name="Ovreas L."/>
            <person name="Rohde M."/>
            <person name="Galperin M.Y."/>
            <person name="Jogler C."/>
        </authorList>
    </citation>
    <scope>NUCLEOTIDE SEQUENCE [LARGE SCALE GENOMIC DNA]</scope>
    <source>
        <strain evidence="1 2">Q31a</strain>
    </source>
</reference>
<dbReference type="RefSeq" id="WP_145085265.1">
    <property type="nucleotide sequence ID" value="NZ_CP036298.1"/>
</dbReference>
<evidence type="ECO:0000313" key="2">
    <source>
        <dbReference type="Proteomes" id="UP000318017"/>
    </source>
</evidence>
<dbReference type="Proteomes" id="UP000318017">
    <property type="component" value="Chromosome"/>
</dbReference>
<dbReference type="OrthoDB" id="242970at2"/>
<sequence>MDTLCSPPQFLSTSSGVMIAAFLVFATGVGNPLGVADELPAKPQDASQLDLKTQRVIVFKDGYCLVVKQGSATTDADGTVYTDEVPDAAVLGSFWAVPEQGTIQSLVAGWVDTESKTQRKVDCTTVVEMVQANLGKTCSFEIGEQRIEGTLLKILSNAPVVNESASRGMVASDAGSSANSTTTLATVSASFFVVRTESGDKMIQASSVSNLTIEYMNSQIEQSVTKKARHKRLSLHFGQPNSAVKIHLMYFRPDVRWIPTYRINLTSQPSVAFRGKKGSGQADGRKRAELFMQGEIINEAEDFIDVPFHVVVGVPNFRFRSTPSPMVLEATLRNSLSQAAPDMMGLSNNQFSNGLYGQRSGEFSSNRAMGEAARTAVELPDELVGKGGNDLFVYELASMTLKRGQRALVPILRTDVDYRDIYTWDLEIMHSESFATTSAASISPLVLSESKVWRQVELINNTDIPWTTGAAMLMDDQQPLAQELLTYTSPGGICRVPVTVSVDLRGKVDDSEVQRELNALKWRGQNFLRVEGLIEAELANNKLVPVPVEVRLRFGGKATQVSDDGRITLEAFRQDDWHERRGNAINNSSMIFWSQTVMPGECFKPTVNYEFYLQH</sequence>
<organism evidence="1 2">
    <name type="scientific">Aureliella helgolandensis</name>
    <dbReference type="NCBI Taxonomy" id="2527968"/>
    <lineage>
        <taxon>Bacteria</taxon>
        <taxon>Pseudomonadati</taxon>
        <taxon>Planctomycetota</taxon>
        <taxon>Planctomycetia</taxon>
        <taxon>Pirellulales</taxon>
        <taxon>Pirellulaceae</taxon>
        <taxon>Aureliella</taxon>
    </lineage>
</organism>
<protein>
    <recommendedName>
        <fullName evidence="3">DUF4139 domain-containing protein</fullName>
    </recommendedName>
</protein>
<gene>
    <name evidence="1" type="ORF">Q31a_60040</name>
</gene>
<proteinExistence type="predicted"/>